<keyword evidence="4" id="KW-0808">Transferase</keyword>
<comment type="caution">
    <text evidence="14">The sequence shown here is derived from an EMBL/GenBank/DDBJ whole genome shotgun (WGS) entry which is preliminary data.</text>
</comment>
<evidence type="ECO:0000256" key="4">
    <source>
        <dbReference type="ARBA" id="ARBA00022679"/>
    </source>
</evidence>
<dbReference type="Gene3D" id="3.30.565.10">
    <property type="entry name" value="Histidine kinase-like ATPase, C-terminal domain"/>
    <property type="match status" value="1"/>
</dbReference>
<evidence type="ECO:0000313" key="15">
    <source>
        <dbReference type="EMBL" id="GLG89516.1"/>
    </source>
</evidence>
<feature type="transmembrane region" description="Helical" evidence="12">
    <location>
        <begin position="12"/>
        <end position="30"/>
    </location>
</feature>
<proteinExistence type="predicted"/>
<keyword evidence="5 12" id="KW-0812">Transmembrane</keyword>
<reference evidence="15" key="4">
    <citation type="submission" date="2022-11" db="EMBL/GenBank/DDBJ databases">
        <title>Draft genome sequence of Sellimonas catena strain 18CBH55.</title>
        <authorList>
            <person name="Hisatomi A."/>
            <person name="Ohkuma M."/>
            <person name="Sakamoto M."/>
        </authorList>
    </citation>
    <scope>NUCLEOTIDE SEQUENCE</scope>
    <source>
        <strain evidence="15">18CBH55</strain>
    </source>
</reference>
<dbReference type="SMART" id="SM00304">
    <property type="entry name" value="HAMP"/>
    <property type="match status" value="1"/>
</dbReference>
<dbReference type="SUPFAM" id="SSF55874">
    <property type="entry name" value="ATPase domain of HSP90 chaperone/DNA topoisomerase II/histidine kinase"/>
    <property type="match status" value="1"/>
</dbReference>
<keyword evidence="8" id="KW-0067">ATP-binding</keyword>
<dbReference type="GO" id="GO:0000155">
    <property type="term" value="F:phosphorelay sensor kinase activity"/>
    <property type="evidence" value="ECO:0007669"/>
    <property type="project" value="InterPro"/>
</dbReference>
<reference evidence="14" key="2">
    <citation type="submission" date="2022-11" db="EMBL/GenBank/DDBJ databases">
        <title>Draft genome sequence of Sellimonas catena strain 12EGH17.</title>
        <authorList>
            <person name="Atsushi H."/>
            <person name="Moriya O."/>
            <person name="Mitsuo S."/>
        </authorList>
    </citation>
    <scope>NUCLEOTIDE SEQUENCE</scope>
    <source>
        <strain evidence="14">12EGH17</strain>
    </source>
</reference>
<sequence length="592" mass="67855">MKRKNTLLKKIVILFLCLVFPLIIVWFFTLRYSNQILRQQVLSSIDSNNTTYISHLNNSLYTIYGSGFTLVRQSNLQTFSNGFSGLSTYGRSTQINLLREELSAIALSLPFCQSAHIFFENLGVMYNSDGYQLGSFTSITEEECETLKKISQETGAFHYYQNPLTGQEELACCLMPFSNASYGLIFVLSVSDLQSYMENNSSYENEYYLFTIGTQFSLTDMGKDMEEELQDMQERSAESDSTFPCEVITLDGIDYYAFVYEMPDISFQYVRLIPTADIISAASITPVLHLLFLMLISVACIVFFVEIYRLVHRPLVQLINAFREVEKGNFKVQIDNMNSPDFAYLYHAFNEMTKKLNQLIEKDYTQKLLLQKAELKQLQAQINPHFLYNSFFMLQRMIQTENIEDAQNIANALGLYFRYLTRNSMDHVTLAEEYEHAKNYAYIQGLLFTGRIRIDFEQLPDGFESIVVPKLILQPILENAFNYGLANKIKDGICQVRFQASGDLLRIDIEDNGEELTAQKLQQLTQNLLAVQESGSDLEMSGILNIQRRLIIFSNTHDSLHVSRSSLGGLKVSITLDKKIKGDLTNETTDRR</sequence>
<dbReference type="GO" id="GO:0005886">
    <property type="term" value="C:plasma membrane"/>
    <property type="evidence" value="ECO:0007669"/>
    <property type="project" value="UniProtKB-SubCell"/>
</dbReference>
<reference evidence="14 16" key="5">
    <citation type="journal article" date="2023" name="Int. J. Syst. Evol. Microbiol.">
        <title>Sellimonas catena sp. nov., isolated from human faeces.</title>
        <authorList>
            <person name="Hisatomi A."/>
            <person name="Ohkuma M."/>
            <person name="Sakamoto M."/>
        </authorList>
    </citation>
    <scope>NUCLEOTIDE SEQUENCE [LARGE SCALE GENOMIC DNA]</scope>
    <source>
        <strain evidence="14 16">12EGH17</strain>
        <strain evidence="15">18CBH55</strain>
    </source>
</reference>
<dbReference type="InterPro" id="IPR003660">
    <property type="entry name" value="HAMP_dom"/>
</dbReference>
<dbReference type="EMBL" id="BSCH01000005">
    <property type="protein sequence ID" value="GLG89516.1"/>
    <property type="molecule type" value="Genomic_DNA"/>
</dbReference>
<evidence type="ECO:0000256" key="7">
    <source>
        <dbReference type="ARBA" id="ARBA00022777"/>
    </source>
</evidence>
<reference evidence="15" key="3">
    <citation type="submission" date="2022-11" db="EMBL/GenBank/DDBJ databases">
        <title>Draft genome sequence of Sellimonas catena strain 18CBH55.</title>
        <authorList>
            <person name="Atsushi H."/>
            <person name="Moriya O."/>
            <person name="Mitsuo S."/>
        </authorList>
    </citation>
    <scope>NUCLEOTIDE SEQUENCE</scope>
    <source>
        <strain evidence="15">18CBH55</strain>
    </source>
</reference>
<keyword evidence="7" id="KW-0418">Kinase</keyword>
<dbReference type="GO" id="GO:0005524">
    <property type="term" value="F:ATP binding"/>
    <property type="evidence" value="ECO:0007669"/>
    <property type="project" value="UniProtKB-KW"/>
</dbReference>
<keyword evidence="3" id="KW-0597">Phosphoprotein</keyword>
<evidence type="ECO:0000256" key="9">
    <source>
        <dbReference type="ARBA" id="ARBA00022989"/>
    </source>
</evidence>
<evidence type="ECO:0000256" key="6">
    <source>
        <dbReference type="ARBA" id="ARBA00022741"/>
    </source>
</evidence>
<keyword evidence="2" id="KW-1003">Cell membrane</keyword>
<dbReference type="SUPFAM" id="SSF158472">
    <property type="entry name" value="HAMP domain-like"/>
    <property type="match status" value="1"/>
</dbReference>
<keyword evidence="16" id="KW-1185">Reference proteome</keyword>
<dbReference type="InterPro" id="IPR010559">
    <property type="entry name" value="Sig_transdc_His_kin_internal"/>
</dbReference>
<evidence type="ECO:0000256" key="10">
    <source>
        <dbReference type="ARBA" id="ARBA00023012"/>
    </source>
</evidence>
<keyword evidence="11 12" id="KW-0472">Membrane</keyword>
<dbReference type="RefSeq" id="WP_281844633.1">
    <property type="nucleotide sequence ID" value="NZ_BSBO01000006.1"/>
</dbReference>
<evidence type="ECO:0000256" key="1">
    <source>
        <dbReference type="ARBA" id="ARBA00004651"/>
    </source>
</evidence>
<dbReference type="AlphaFoldDB" id="A0A9W6C6U9"/>
<evidence type="ECO:0000256" key="3">
    <source>
        <dbReference type="ARBA" id="ARBA00022553"/>
    </source>
</evidence>
<dbReference type="InterPro" id="IPR036890">
    <property type="entry name" value="HATPase_C_sf"/>
</dbReference>
<organism evidence="14 16">
    <name type="scientific">Sellimonas catena</name>
    <dbReference type="NCBI Taxonomy" id="2994035"/>
    <lineage>
        <taxon>Bacteria</taxon>
        <taxon>Bacillati</taxon>
        <taxon>Bacillota</taxon>
        <taxon>Clostridia</taxon>
        <taxon>Lachnospirales</taxon>
        <taxon>Lachnospiraceae</taxon>
        <taxon>Sellimonas</taxon>
    </lineage>
</organism>
<evidence type="ECO:0000256" key="12">
    <source>
        <dbReference type="SAM" id="Phobius"/>
    </source>
</evidence>
<dbReference type="InterPro" id="IPR050640">
    <property type="entry name" value="Bact_2-comp_sensor_kinase"/>
</dbReference>
<dbReference type="Proteomes" id="UP001145145">
    <property type="component" value="Unassembled WGS sequence"/>
</dbReference>
<dbReference type="Pfam" id="PF06580">
    <property type="entry name" value="His_kinase"/>
    <property type="match status" value="1"/>
</dbReference>
<dbReference type="CDD" id="cd06225">
    <property type="entry name" value="HAMP"/>
    <property type="match status" value="1"/>
</dbReference>
<evidence type="ECO:0000313" key="16">
    <source>
        <dbReference type="Proteomes" id="UP001145145"/>
    </source>
</evidence>
<evidence type="ECO:0000256" key="8">
    <source>
        <dbReference type="ARBA" id="ARBA00022840"/>
    </source>
</evidence>
<protein>
    <recommendedName>
        <fullName evidence="13">HAMP domain-containing protein</fullName>
    </recommendedName>
</protein>
<reference evidence="14" key="1">
    <citation type="submission" date="2022-11" db="EMBL/GenBank/DDBJ databases">
        <title>Draft genome sequence of Sellimonas catena strain 12EGH17.</title>
        <authorList>
            <person name="Hisatomi A."/>
            <person name="Ohkuma M."/>
            <person name="Sakamoto M."/>
        </authorList>
    </citation>
    <scope>NUCLEOTIDE SEQUENCE</scope>
    <source>
        <strain evidence="14">12EGH17</strain>
    </source>
</reference>
<dbReference type="PANTHER" id="PTHR34220:SF11">
    <property type="entry name" value="SENSOR PROTEIN KINASE HPTS"/>
    <property type="match status" value="1"/>
</dbReference>
<comment type="subcellular location">
    <subcellularLocation>
        <location evidence="1">Cell membrane</location>
        <topology evidence="1">Multi-pass membrane protein</topology>
    </subcellularLocation>
</comment>
<dbReference type="Proteomes" id="UP001145094">
    <property type="component" value="Unassembled WGS sequence"/>
</dbReference>
<evidence type="ECO:0000256" key="11">
    <source>
        <dbReference type="ARBA" id="ARBA00023136"/>
    </source>
</evidence>
<keyword evidence="9 12" id="KW-1133">Transmembrane helix</keyword>
<evidence type="ECO:0000259" key="13">
    <source>
        <dbReference type="PROSITE" id="PS50885"/>
    </source>
</evidence>
<dbReference type="EMBL" id="BSBO01000006">
    <property type="protein sequence ID" value="GLG03695.1"/>
    <property type="molecule type" value="Genomic_DNA"/>
</dbReference>
<evidence type="ECO:0000256" key="5">
    <source>
        <dbReference type="ARBA" id="ARBA00022692"/>
    </source>
</evidence>
<feature type="domain" description="HAMP" evidence="13">
    <location>
        <begin position="309"/>
        <end position="361"/>
    </location>
</feature>
<evidence type="ECO:0000256" key="2">
    <source>
        <dbReference type="ARBA" id="ARBA00022475"/>
    </source>
</evidence>
<evidence type="ECO:0000313" key="14">
    <source>
        <dbReference type="EMBL" id="GLG03695.1"/>
    </source>
</evidence>
<keyword evidence="6" id="KW-0547">Nucleotide-binding</keyword>
<dbReference type="PROSITE" id="PS50885">
    <property type="entry name" value="HAMP"/>
    <property type="match status" value="1"/>
</dbReference>
<gene>
    <name evidence="14" type="ORF">Selli1_08690</name>
    <name evidence="15" type="ORF">Selli2_09430</name>
</gene>
<dbReference type="Gene3D" id="6.10.340.10">
    <property type="match status" value="1"/>
</dbReference>
<feature type="transmembrane region" description="Helical" evidence="12">
    <location>
        <begin position="287"/>
        <end position="308"/>
    </location>
</feature>
<accession>A0A9W6C6U9</accession>
<keyword evidence="10" id="KW-0902">Two-component regulatory system</keyword>
<dbReference type="PANTHER" id="PTHR34220">
    <property type="entry name" value="SENSOR HISTIDINE KINASE YPDA"/>
    <property type="match status" value="1"/>
</dbReference>
<name>A0A9W6C6U9_9FIRM</name>